<accession>A0A0V1HNK7</accession>
<dbReference type="PANTHER" id="PTHR47160:SF10">
    <property type="entry name" value="MULE TRANSPOSASE DOMAIN-CONTAINING PROTEIN"/>
    <property type="match status" value="1"/>
</dbReference>
<reference evidence="2 3" key="1">
    <citation type="submission" date="2015-01" db="EMBL/GenBank/DDBJ databases">
        <title>Evolution of Trichinella species and genotypes.</title>
        <authorList>
            <person name="Korhonen P.K."/>
            <person name="Edoardo P."/>
            <person name="Giuseppe L.R."/>
            <person name="Gasser R.B."/>
        </authorList>
    </citation>
    <scope>NUCLEOTIDE SEQUENCE [LARGE SCALE GENOMIC DNA]</scope>
    <source>
        <strain evidence="2">ISS1029</strain>
    </source>
</reference>
<dbReference type="AlphaFoldDB" id="A0A0V1HNK7"/>
<organism evidence="2 3">
    <name type="scientific">Trichinella zimbabwensis</name>
    <dbReference type="NCBI Taxonomy" id="268475"/>
    <lineage>
        <taxon>Eukaryota</taxon>
        <taxon>Metazoa</taxon>
        <taxon>Ecdysozoa</taxon>
        <taxon>Nematoda</taxon>
        <taxon>Enoplea</taxon>
        <taxon>Dorylaimia</taxon>
        <taxon>Trichinellida</taxon>
        <taxon>Trichinellidae</taxon>
        <taxon>Trichinella</taxon>
    </lineage>
</organism>
<dbReference type="EMBL" id="JYDP01000042">
    <property type="protein sequence ID" value="KRZ12219.1"/>
    <property type="molecule type" value="Genomic_DNA"/>
</dbReference>
<dbReference type="OrthoDB" id="5919898at2759"/>
<gene>
    <name evidence="2" type="ORF">T11_5829</name>
</gene>
<dbReference type="InterPro" id="IPR018289">
    <property type="entry name" value="MULE_transposase_dom"/>
</dbReference>
<dbReference type="Pfam" id="PF10551">
    <property type="entry name" value="MULE"/>
    <property type="match status" value="1"/>
</dbReference>
<protein>
    <recommendedName>
        <fullName evidence="1">MULE transposase domain-containing protein</fullName>
    </recommendedName>
</protein>
<dbReference type="Proteomes" id="UP000055024">
    <property type="component" value="Unassembled WGS sequence"/>
</dbReference>
<keyword evidence="3" id="KW-1185">Reference proteome</keyword>
<evidence type="ECO:0000313" key="3">
    <source>
        <dbReference type="Proteomes" id="UP000055024"/>
    </source>
</evidence>
<dbReference type="PANTHER" id="PTHR47160">
    <property type="entry name" value="PUTATIVE-RELATED"/>
    <property type="match status" value="1"/>
</dbReference>
<evidence type="ECO:0000259" key="1">
    <source>
        <dbReference type="Pfam" id="PF10551"/>
    </source>
</evidence>
<comment type="caution">
    <text evidence="2">The sequence shown here is derived from an EMBL/GenBank/DDBJ whole genome shotgun (WGS) entry which is preliminary data.</text>
</comment>
<feature type="domain" description="MULE transposase" evidence="1">
    <location>
        <begin position="122"/>
        <end position="218"/>
    </location>
</feature>
<evidence type="ECO:0000313" key="2">
    <source>
        <dbReference type="EMBL" id="KRZ12219.1"/>
    </source>
</evidence>
<name>A0A0V1HNK7_9BILA</name>
<proteinExistence type="predicted"/>
<sequence length="229" mass="26334">MWTNLDVTSVIKQNDHIESCPRGARKKRNPTRPFMMKKLPPRPPSCLHLAIFPFFKRLKSTMYNHRAKRFPKLPQHRRDLQIPVPFRRTKAGDEFLFWQSASRHILVFAMGSNIRLAAMRTWGTDGTFKVVPQWYQQLFTIHAFLAAKLLPAVYCLCTGKDIGTYGFIFQALLNKATVLGVNLNPKTIICDFETALIPAIQGYFPNTRVQGCYFHFCQAIHHKVGELGL</sequence>